<sequence>MDALQRQRILSAQRDAWRRHGYHPNALLWSSREVQEQRFRVLLEMSGIGAGESLLDVGCGFGDLASWLERQGVPVEYTGIDLSPELLEEGGRRFPDIRLCPGDLFDFNPMPESYDWVWLSGTLNRNLDDGGDYARSVIVRMFRVCRKGIAFNLLDARDSWTAGRWDLQSFQPSEIAALVEDWSDSHEIRDDYLKGDFSLVARKGRET</sequence>
<dbReference type="RefSeq" id="WP_041064627.1">
    <property type="nucleotide sequence ID" value="NZ_AP012273.1"/>
</dbReference>
<reference evidence="2 3" key="1">
    <citation type="journal article" date="2014" name="PLoS ONE">
        <title>Physiological and genomic features of a novel sulfur-oxidizing gammaproteobacterium belonging to a previously uncultivated symbiotic lineage isolated from a hydrothermal vent.</title>
        <authorList>
            <person name="Nunoura T."/>
            <person name="Takaki Y."/>
            <person name="Kazama H."/>
            <person name="Kakuta J."/>
            <person name="Shimamura S."/>
            <person name="Makita H."/>
            <person name="Hirai M."/>
            <person name="Miyazaki M."/>
            <person name="Takai K."/>
        </authorList>
    </citation>
    <scope>NUCLEOTIDE SEQUENCE [LARGE SCALE GENOMIC DNA]</scope>
    <source>
        <strain evidence="2 3">Hiromi1</strain>
    </source>
</reference>
<dbReference type="InterPro" id="IPR041698">
    <property type="entry name" value="Methyltransf_25"/>
</dbReference>
<name>A0A7U6GGL2_9GAMM</name>
<proteinExistence type="predicted"/>
<dbReference type="SUPFAM" id="SSF53335">
    <property type="entry name" value="S-adenosyl-L-methionine-dependent methyltransferases"/>
    <property type="match status" value="1"/>
</dbReference>
<dbReference type="Proteomes" id="UP000031631">
    <property type="component" value="Chromosome"/>
</dbReference>
<dbReference type="InterPro" id="IPR029063">
    <property type="entry name" value="SAM-dependent_MTases_sf"/>
</dbReference>
<feature type="domain" description="Methyltransferase" evidence="1">
    <location>
        <begin position="55"/>
        <end position="148"/>
    </location>
</feature>
<dbReference type="OrthoDB" id="9800454at2"/>
<dbReference type="Pfam" id="PF13649">
    <property type="entry name" value="Methyltransf_25"/>
    <property type="match status" value="1"/>
</dbReference>
<keyword evidence="3" id="KW-1185">Reference proteome</keyword>
<evidence type="ECO:0000259" key="1">
    <source>
        <dbReference type="Pfam" id="PF13649"/>
    </source>
</evidence>
<protein>
    <recommendedName>
        <fullName evidence="1">Methyltransferase domain-containing protein</fullName>
    </recommendedName>
</protein>
<accession>A0A7U6GGL2</accession>
<dbReference type="KEGG" id="tbn:TBH_C0269"/>
<organism evidence="2 3">
    <name type="scientific">Thiolapillus brandeum</name>
    <dbReference type="NCBI Taxonomy" id="1076588"/>
    <lineage>
        <taxon>Bacteria</taxon>
        <taxon>Pseudomonadati</taxon>
        <taxon>Pseudomonadota</taxon>
        <taxon>Gammaproteobacteria</taxon>
        <taxon>Chromatiales</taxon>
        <taxon>Sedimenticolaceae</taxon>
        <taxon>Thiolapillus</taxon>
    </lineage>
</organism>
<evidence type="ECO:0000313" key="3">
    <source>
        <dbReference type="Proteomes" id="UP000031631"/>
    </source>
</evidence>
<dbReference type="EMBL" id="AP012273">
    <property type="protein sequence ID" value="BAO43215.1"/>
    <property type="molecule type" value="Genomic_DNA"/>
</dbReference>
<gene>
    <name evidence="2" type="ORF">TBH_C0269</name>
</gene>
<evidence type="ECO:0000313" key="2">
    <source>
        <dbReference type="EMBL" id="BAO43215.1"/>
    </source>
</evidence>
<dbReference type="AlphaFoldDB" id="A0A7U6GGL2"/>
<dbReference type="Gene3D" id="3.40.50.150">
    <property type="entry name" value="Vaccinia Virus protein VP39"/>
    <property type="match status" value="1"/>
</dbReference>
<dbReference type="CDD" id="cd02440">
    <property type="entry name" value="AdoMet_MTases"/>
    <property type="match status" value="1"/>
</dbReference>